<keyword evidence="2" id="KW-0472">Membrane</keyword>
<feature type="transmembrane region" description="Helical" evidence="2">
    <location>
        <begin position="30"/>
        <end position="54"/>
    </location>
</feature>
<sequence length="171" mass="17300">MTGRPGHPVPFPPAAPPLPPSAAPRRPGTLVTACVLACLLAAASVPGAGATWWFAGASDLYGELGSPVPRQGLVLALLELAAAGALVTGVVLLAAGIDRRTLVVTCAVELGVVGWWLYQVGAGPFGVYETDRLVFGGTALAFGAVAVTTAALALSPPSGRWLAVRRALRGR</sequence>
<dbReference type="Proteomes" id="UP000198386">
    <property type="component" value="Unassembled WGS sequence"/>
</dbReference>
<feature type="transmembrane region" description="Helical" evidence="2">
    <location>
        <begin position="102"/>
        <end position="121"/>
    </location>
</feature>
<evidence type="ECO:0000256" key="2">
    <source>
        <dbReference type="SAM" id="Phobius"/>
    </source>
</evidence>
<dbReference type="AlphaFoldDB" id="A0A239G1S3"/>
<keyword evidence="4" id="KW-1185">Reference proteome</keyword>
<dbReference type="OrthoDB" id="9900705at2"/>
<proteinExistence type="predicted"/>
<feature type="transmembrane region" description="Helical" evidence="2">
    <location>
        <begin position="74"/>
        <end position="95"/>
    </location>
</feature>
<dbReference type="EMBL" id="FZOH01000006">
    <property type="protein sequence ID" value="SNS63217.1"/>
    <property type="molecule type" value="Genomic_DNA"/>
</dbReference>
<feature type="region of interest" description="Disordered" evidence="1">
    <location>
        <begin position="1"/>
        <end position="23"/>
    </location>
</feature>
<dbReference type="RefSeq" id="WP_089404928.1">
    <property type="nucleotide sequence ID" value="NZ_FZOH01000006.1"/>
</dbReference>
<name>A0A239G1S3_9ACTN</name>
<keyword evidence="2" id="KW-1133">Transmembrane helix</keyword>
<evidence type="ECO:0000313" key="3">
    <source>
        <dbReference type="EMBL" id="SNS63217.1"/>
    </source>
</evidence>
<keyword evidence="2" id="KW-0812">Transmembrane</keyword>
<protein>
    <submittedName>
        <fullName evidence="3">Uncharacterized protein</fullName>
    </submittedName>
</protein>
<accession>A0A239G1S3</accession>
<feature type="compositionally biased region" description="Pro residues" evidence="1">
    <location>
        <begin position="7"/>
        <end position="22"/>
    </location>
</feature>
<gene>
    <name evidence="3" type="ORF">SAMN04488107_3251</name>
</gene>
<reference evidence="4" key="1">
    <citation type="submission" date="2017-06" db="EMBL/GenBank/DDBJ databases">
        <authorList>
            <person name="Varghese N."/>
            <person name="Submissions S."/>
        </authorList>
    </citation>
    <scope>NUCLEOTIDE SEQUENCE [LARGE SCALE GENOMIC DNA]</scope>
    <source>
        <strain evidence="4">DSM 45423</strain>
    </source>
</reference>
<organism evidence="3 4">
    <name type="scientific">Geodermatophilus saharensis</name>
    <dbReference type="NCBI Taxonomy" id="1137994"/>
    <lineage>
        <taxon>Bacteria</taxon>
        <taxon>Bacillati</taxon>
        <taxon>Actinomycetota</taxon>
        <taxon>Actinomycetes</taxon>
        <taxon>Geodermatophilales</taxon>
        <taxon>Geodermatophilaceae</taxon>
        <taxon>Geodermatophilus</taxon>
    </lineage>
</organism>
<evidence type="ECO:0000256" key="1">
    <source>
        <dbReference type="SAM" id="MobiDB-lite"/>
    </source>
</evidence>
<feature type="transmembrane region" description="Helical" evidence="2">
    <location>
        <begin position="133"/>
        <end position="155"/>
    </location>
</feature>
<evidence type="ECO:0000313" key="4">
    <source>
        <dbReference type="Proteomes" id="UP000198386"/>
    </source>
</evidence>